<keyword evidence="1" id="KW-0812">Transmembrane</keyword>
<accession>A0A1I0LD80</accession>
<evidence type="ECO:0000256" key="1">
    <source>
        <dbReference type="SAM" id="Phobius"/>
    </source>
</evidence>
<evidence type="ECO:0008006" key="4">
    <source>
        <dbReference type="Google" id="ProtNLM"/>
    </source>
</evidence>
<dbReference type="RefSeq" id="WP_091090257.1">
    <property type="nucleotide sequence ID" value="NZ_FOHX01000015.1"/>
</dbReference>
<dbReference type="EMBL" id="FOHX01000015">
    <property type="protein sequence ID" value="SEU38086.1"/>
    <property type="molecule type" value="Genomic_DNA"/>
</dbReference>
<dbReference type="Proteomes" id="UP000199361">
    <property type="component" value="Unassembled WGS sequence"/>
</dbReference>
<proteinExistence type="predicted"/>
<keyword evidence="1" id="KW-0472">Membrane</keyword>
<name>A0A1I0LD80_9ACTN</name>
<evidence type="ECO:0000313" key="3">
    <source>
        <dbReference type="Proteomes" id="UP000199361"/>
    </source>
</evidence>
<feature type="transmembrane region" description="Helical" evidence="1">
    <location>
        <begin position="6"/>
        <end position="25"/>
    </location>
</feature>
<organism evidence="2 3">
    <name type="scientific">Nonomuraea wenchangensis</name>
    <dbReference type="NCBI Taxonomy" id="568860"/>
    <lineage>
        <taxon>Bacteria</taxon>
        <taxon>Bacillati</taxon>
        <taxon>Actinomycetota</taxon>
        <taxon>Actinomycetes</taxon>
        <taxon>Streptosporangiales</taxon>
        <taxon>Streptosporangiaceae</taxon>
        <taxon>Nonomuraea</taxon>
    </lineage>
</organism>
<sequence>MDLVWPATAWALWAAALAVAVVVAGRERPAASPTPAGEPAPRAVGELLRGMRAQEVFHATLSELAERGPARIEGDRLALAPFAGEEALPAYQRWALERVRARLAGLDLADEAESPLVALMPDGADLEGEFAPLVRRRAIELGLARRRWPSLLVPVGLAVALAAPWYVTVAEAGVSWLGGIATMVSFVAGGSLLLGGRGFLLTARGREVAAGPAPQREWIFTGSGWQGAGIEPAGYAPGGPRRHEVAGHVVKRWYDTERETRYLALHDGRSERAKAFAVDHGTYKDVLPGDCVRLLVRREGDVVRVLTHERHW</sequence>
<dbReference type="AlphaFoldDB" id="A0A1I0LD80"/>
<keyword evidence="3" id="KW-1185">Reference proteome</keyword>
<feature type="transmembrane region" description="Helical" evidence="1">
    <location>
        <begin position="148"/>
        <end position="167"/>
    </location>
</feature>
<protein>
    <recommendedName>
        <fullName evidence="4">DUF2207 domain-containing protein</fullName>
    </recommendedName>
</protein>
<feature type="transmembrane region" description="Helical" evidence="1">
    <location>
        <begin position="173"/>
        <end position="194"/>
    </location>
</feature>
<gene>
    <name evidence="2" type="ORF">SAMN05421811_11597</name>
</gene>
<reference evidence="2 3" key="1">
    <citation type="submission" date="2016-10" db="EMBL/GenBank/DDBJ databases">
        <authorList>
            <person name="de Groot N.N."/>
        </authorList>
    </citation>
    <scope>NUCLEOTIDE SEQUENCE [LARGE SCALE GENOMIC DNA]</scope>
    <source>
        <strain evidence="2 3">CGMCC 4.5598</strain>
    </source>
</reference>
<keyword evidence="1" id="KW-1133">Transmembrane helix</keyword>
<evidence type="ECO:0000313" key="2">
    <source>
        <dbReference type="EMBL" id="SEU38086.1"/>
    </source>
</evidence>
<dbReference type="OrthoDB" id="3525775at2"/>